<reference evidence="3 5" key="1">
    <citation type="journal article" date="2015" name="Biotechnol. Bioeng.">
        <title>Genome sequence and phenotypic characterization of Caulobacter segnis.</title>
        <authorList>
            <person name="Patel S."/>
            <person name="Fletcher B."/>
            <person name="Scott D.C."/>
            <person name="Ely B."/>
        </authorList>
    </citation>
    <scope>NUCLEOTIDE SEQUENCE [LARGE SCALE GENOMIC DNA]</scope>
    <source>
        <strain evidence="3 5">PS02</strain>
    </source>
</reference>
<dbReference type="PROSITE" id="PS51736">
    <property type="entry name" value="RECOMBINASES_3"/>
    <property type="match status" value="1"/>
</dbReference>
<dbReference type="PANTHER" id="PTHR30461">
    <property type="entry name" value="DNA-INVERTASE FROM LAMBDOID PROPHAGE"/>
    <property type="match status" value="1"/>
</dbReference>
<keyword evidence="6" id="KW-1185">Reference proteome</keyword>
<evidence type="ECO:0000259" key="1">
    <source>
        <dbReference type="PROSITE" id="PS51736"/>
    </source>
</evidence>
<dbReference type="Pfam" id="PF00239">
    <property type="entry name" value="Resolvase"/>
    <property type="match status" value="1"/>
</dbReference>
<dbReference type="RefSeq" id="WP_063600496.1">
    <property type="nucleotide sequence ID" value="NZ_LITQ01000008.1"/>
</dbReference>
<sequence>MLRVAIYSRKSVETDTGESIKNQIAICKQYFKRQNEECKFEIFEDEGFSGSNINRPSFQRMMELAKIRQFDVIAVYKIDRIARNIVDFVNVYDELDKLNIKLISITEGFDPSTPVGKMMMMLLASFAEMERMNIAQRVKDNMKELAKMGHWSGGTPPKGYKANRIKENSKKITHLELIEDDAKDIKEIFEQYALGLSMYKISKSFKAKGKNYPNKTISNILINPTYLKATNESVKYLESQGYTVYGEPNNCGFLPYNRRPKSNGKKTWNNIDKFVSISIHKPIIDLELWVRVQEKLKEKTIAPHPHESSYSFLSGGLIRCKCGGHMLLKPGAPRKKVPQKYYFVCANKWNGIGCPSKHLRVDYAEDDFLSFLEKFLDKNYLKEYLNQSNDIKGIDQEIKSINKKIKSNDILINNLIDKLALMSNDASKLLMKKIEDLTQNNNSLKEYLLKSQREKLLNDLNKNNIDVIYDTIKKILNTSNNDLRRIYIKNLVKEIIYDYDTNSLNIIISKLGVI</sequence>
<gene>
    <name evidence="3" type="primary">hin_3</name>
    <name evidence="4" type="synonym">hin_1</name>
    <name evidence="4" type="ORF">CLCOS_08360</name>
    <name evidence="3" type="ORF">WX73_03682</name>
</gene>
<evidence type="ECO:0000313" key="6">
    <source>
        <dbReference type="Proteomes" id="UP000093694"/>
    </source>
</evidence>
<dbReference type="EMBL" id="LROR01000032">
    <property type="protein sequence ID" value="OBR96674.1"/>
    <property type="molecule type" value="Genomic_DNA"/>
</dbReference>
<dbReference type="InterPro" id="IPR038109">
    <property type="entry name" value="DNA_bind_recomb_sf"/>
</dbReference>
<dbReference type="InterPro" id="IPR036162">
    <property type="entry name" value="Resolvase-like_N_sf"/>
</dbReference>
<dbReference type="EMBL" id="LITQ01000008">
    <property type="protein sequence ID" value="OAA94112.1"/>
    <property type="molecule type" value="Genomic_DNA"/>
</dbReference>
<feature type="domain" description="Resolvase/invertase-type recombinase catalytic" evidence="1">
    <location>
        <begin position="3"/>
        <end position="149"/>
    </location>
</feature>
<dbReference type="Proteomes" id="UP000093694">
    <property type="component" value="Unassembled WGS sequence"/>
</dbReference>
<dbReference type="CDD" id="cd00338">
    <property type="entry name" value="Ser_Recombinase"/>
    <property type="match status" value="1"/>
</dbReference>
<protein>
    <submittedName>
        <fullName evidence="3">DNA-invertase hin</fullName>
    </submittedName>
</protein>
<dbReference type="Gene3D" id="3.90.1750.20">
    <property type="entry name" value="Putative Large Serine Recombinase, Chain B, Domain 2"/>
    <property type="match status" value="1"/>
</dbReference>
<dbReference type="AlphaFoldDB" id="A0A162LCE8"/>
<comment type="caution">
    <text evidence="3">The sequence shown here is derived from an EMBL/GenBank/DDBJ whole genome shotgun (WGS) entry which is preliminary data.</text>
</comment>
<evidence type="ECO:0000259" key="2">
    <source>
        <dbReference type="PROSITE" id="PS51737"/>
    </source>
</evidence>
<dbReference type="InterPro" id="IPR050639">
    <property type="entry name" value="SSR_resolvase"/>
</dbReference>
<name>A0A162LCE8_9CLOT</name>
<organism evidence="3 5">
    <name type="scientific">Clostridium coskatii</name>
    <dbReference type="NCBI Taxonomy" id="1705578"/>
    <lineage>
        <taxon>Bacteria</taxon>
        <taxon>Bacillati</taxon>
        <taxon>Bacillota</taxon>
        <taxon>Clostridia</taxon>
        <taxon>Eubacteriales</taxon>
        <taxon>Clostridiaceae</taxon>
        <taxon>Clostridium</taxon>
    </lineage>
</organism>
<proteinExistence type="predicted"/>
<dbReference type="GO" id="GO:0000150">
    <property type="term" value="F:DNA strand exchange activity"/>
    <property type="evidence" value="ECO:0007669"/>
    <property type="project" value="InterPro"/>
</dbReference>
<dbReference type="PATRIC" id="fig|1705578.3.peg.3677"/>
<dbReference type="SUPFAM" id="SSF53041">
    <property type="entry name" value="Resolvase-like"/>
    <property type="match status" value="1"/>
</dbReference>
<dbReference type="InterPro" id="IPR025827">
    <property type="entry name" value="Zn_ribbon_recom_dom"/>
</dbReference>
<dbReference type="InterPro" id="IPR006119">
    <property type="entry name" value="Resolv_N"/>
</dbReference>
<dbReference type="GO" id="GO:0003677">
    <property type="term" value="F:DNA binding"/>
    <property type="evidence" value="ECO:0007669"/>
    <property type="project" value="InterPro"/>
</dbReference>
<dbReference type="InterPro" id="IPR011109">
    <property type="entry name" value="DNA_bind_recombinase_dom"/>
</dbReference>
<dbReference type="PANTHER" id="PTHR30461:SF23">
    <property type="entry name" value="DNA RECOMBINASE-RELATED"/>
    <property type="match status" value="1"/>
</dbReference>
<dbReference type="SMART" id="SM00857">
    <property type="entry name" value="Resolvase"/>
    <property type="match status" value="1"/>
</dbReference>
<evidence type="ECO:0000313" key="4">
    <source>
        <dbReference type="EMBL" id="OBR96674.1"/>
    </source>
</evidence>
<accession>A0A162LCE8</accession>
<reference evidence="4 6" key="2">
    <citation type="journal article" date="2016" name="Front. Microbiol.">
        <title>Industrial Acetogenic Biocatalysts: A Comparative Metabolic and Genomic Analysis.</title>
        <authorList>
            <person name="Bengelsdorf F."/>
            <person name="Poehlein A."/>
            <person name="Sonja S."/>
            <person name="Erz C."/>
            <person name="Hummel T."/>
            <person name="Hoffmeister S."/>
            <person name="Daniel R."/>
            <person name="Durre P."/>
        </authorList>
    </citation>
    <scope>NUCLEOTIDE SEQUENCE [LARGE SCALE GENOMIC DNA]</scope>
    <source>
        <strain evidence="4 6">PTA-10522</strain>
    </source>
</reference>
<dbReference type="Pfam" id="PF07508">
    <property type="entry name" value="Recombinase"/>
    <property type="match status" value="1"/>
</dbReference>
<dbReference type="Proteomes" id="UP000077384">
    <property type="component" value="Unassembled WGS sequence"/>
</dbReference>
<evidence type="ECO:0000313" key="5">
    <source>
        <dbReference type="Proteomes" id="UP000077384"/>
    </source>
</evidence>
<dbReference type="PROSITE" id="PS51737">
    <property type="entry name" value="RECOMBINASE_DNA_BIND"/>
    <property type="match status" value="1"/>
</dbReference>
<dbReference type="Pfam" id="PF13408">
    <property type="entry name" value="Zn_ribbon_recom"/>
    <property type="match status" value="1"/>
</dbReference>
<dbReference type="Gene3D" id="3.40.50.1390">
    <property type="entry name" value="Resolvase, N-terminal catalytic domain"/>
    <property type="match status" value="1"/>
</dbReference>
<feature type="domain" description="Recombinase" evidence="2">
    <location>
        <begin position="157"/>
        <end position="302"/>
    </location>
</feature>
<evidence type="ECO:0000313" key="3">
    <source>
        <dbReference type="EMBL" id="OAA94112.1"/>
    </source>
</evidence>